<feature type="transmembrane region" description="Helical" evidence="1">
    <location>
        <begin position="28"/>
        <end position="49"/>
    </location>
</feature>
<gene>
    <name evidence="2" type="ORF">B0H94_11171</name>
</gene>
<evidence type="ECO:0000313" key="3">
    <source>
        <dbReference type="Proteomes" id="UP000242310"/>
    </source>
</evidence>
<keyword evidence="1" id="KW-0472">Membrane</keyword>
<sequence length="88" mass="10111">MDWALYIGAIGAWGLIRRQQNKLKPIHFLLESLYICIAIFILSFFGDAITTYFNFSLPQTLYYWIGGLIMFSVACYLSLKSWKVSSDG</sequence>
<feature type="transmembrane region" description="Helical" evidence="1">
    <location>
        <begin position="61"/>
        <end position="79"/>
    </location>
</feature>
<dbReference type="EMBL" id="PYAV01000011">
    <property type="protein sequence ID" value="PSL43247.1"/>
    <property type="molecule type" value="Genomic_DNA"/>
</dbReference>
<evidence type="ECO:0000256" key="1">
    <source>
        <dbReference type="SAM" id="Phobius"/>
    </source>
</evidence>
<evidence type="ECO:0000313" key="2">
    <source>
        <dbReference type="EMBL" id="PSL43247.1"/>
    </source>
</evidence>
<organism evidence="2 3">
    <name type="scientific">Salsuginibacillus halophilus</name>
    <dbReference type="NCBI Taxonomy" id="517424"/>
    <lineage>
        <taxon>Bacteria</taxon>
        <taxon>Bacillati</taxon>
        <taxon>Bacillota</taxon>
        <taxon>Bacilli</taxon>
        <taxon>Bacillales</taxon>
        <taxon>Bacillaceae</taxon>
        <taxon>Salsuginibacillus</taxon>
    </lineage>
</organism>
<name>A0A2P8HAK2_9BACI</name>
<dbReference type="AlphaFoldDB" id="A0A2P8HAK2"/>
<accession>A0A2P8HAK2</accession>
<keyword evidence="1" id="KW-1133">Transmembrane helix</keyword>
<comment type="caution">
    <text evidence="2">The sequence shown here is derived from an EMBL/GenBank/DDBJ whole genome shotgun (WGS) entry which is preliminary data.</text>
</comment>
<dbReference type="Proteomes" id="UP000242310">
    <property type="component" value="Unassembled WGS sequence"/>
</dbReference>
<reference evidence="2 3" key="1">
    <citation type="submission" date="2018-03" db="EMBL/GenBank/DDBJ databases">
        <title>Genomic Encyclopedia of Type Strains, Phase III (KMG-III): the genomes of soil and plant-associated and newly described type strains.</title>
        <authorList>
            <person name="Whitman W."/>
        </authorList>
    </citation>
    <scope>NUCLEOTIDE SEQUENCE [LARGE SCALE GENOMIC DNA]</scope>
    <source>
        <strain evidence="2 3">CGMCC 1.07653</strain>
    </source>
</reference>
<protein>
    <submittedName>
        <fullName evidence="2">Uncharacterized protein</fullName>
    </submittedName>
</protein>
<proteinExistence type="predicted"/>
<keyword evidence="1" id="KW-0812">Transmembrane</keyword>
<keyword evidence="3" id="KW-1185">Reference proteome</keyword>